<feature type="region of interest" description="Disordered" evidence="1">
    <location>
        <begin position="1"/>
        <end position="30"/>
    </location>
</feature>
<name>A0AAN6N738_9PEZI</name>
<feature type="compositionally biased region" description="Gly residues" evidence="1">
    <location>
        <begin position="288"/>
        <end position="304"/>
    </location>
</feature>
<evidence type="ECO:0000256" key="1">
    <source>
        <dbReference type="SAM" id="MobiDB-lite"/>
    </source>
</evidence>
<accession>A0AAN6N738</accession>
<gene>
    <name evidence="2" type="ORF">QBC46DRAFT_389775</name>
</gene>
<proteinExistence type="predicted"/>
<dbReference type="EMBL" id="MU853826">
    <property type="protein sequence ID" value="KAK3938577.1"/>
    <property type="molecule type" value="Genomic_DNA"/>
</dbReference>
<feature type="compositionally biased region" description="Low complexity" evidence="1">
    <location>
        <begin position="8"/>
        <end position="24"/>
    </location>
</feature>
<feature type="compositionally biased region" description="Polar residues" evidence="1">
    <location>
        <begin position="67"/>
        <end position="82"/>
    </location>
</feature>
<evidence type="ECO:0000313" key="2">
    <source>
        <dbReference type="EMBL" id="KAK3938577.1"/>
    </source>
</evidence>
<feature type="compositionally biased region" description="Basic residues" evidence="1">
    <location>
        <begin position="265"/>
        <end position="277"/>
    </location>
</feature>
<evidence type="ECO:0000313" key="3">
    <source>
        <dbReference type="Proteomes" id="UP001303473"/>
    </source>
</evidence>
<protein>
    <submittedName>
        <fullName evidence="2">Uncharacterized protein</fullName>
    </submittedName>
</protein>
<reference evidence="3" key="1">
    <citation type="journal article" date="2023" name="Mol. Phylogenet. Evol.">
        <title>Genome-scale phylogeny and comparative genomics of the fungal order Sordariales.</title>
        <authorList>
            <person name="Hensen N."/>
            <person name="Bonometti L."/>
            <person name="Westerberg I."/>
            <person name="Brannstrom I.O."/>
            <person name="Guillou S."/>
            <person name="Cros-Aarteil S."/>
            <person name="Calhoun S."/>
            <person name="Haridas S."/>
            <person name="Kuo A."/>
            <person name="Mondo S."/>
            <person name="Pangilinan J."/>
            <person name="Riley R."/>
            <person name="LaButti K."/>
            <person name="Andreopoulos B."/>
            <person name="Lipzen A."/>
            <person name="Chen C."/>
            <person name="Yan M."/>
            <person name="Daum C."/>
            <person name="Ng V."/>
            <person name="Clum A."/>
            <person name="Steindorff A."/>
            <person name="Ohm R.A."/>
            <person name="Martin F."/>
            <person name="Silar P."/>
            <person name="Natvig D.O."/>
            <person name="Lalanne C."/>
            <person name="Gautier V."/>
            <person name="Ament-Velasquez S.L."/>
            <person name="Kruys A."/>
            <person name="Hutchinson M.I."/>
            <person name="Powell A.J."/>
            <person name="Barry K."/>
            <person name="Miller A.N."/>
            <person name="Grigoriev I.V."/>
            <person name="Debuchy R."/>
            <person name="Gladieux P."/>
            <person name="Hiltunen Thoren M."/>
            <person name="Johannesson H."/>
        </authorList>
    </citation>
    <scope>NUCLEOTIDE SEQUENCE [LARGE SCALE GENOMIC DNA]</scope>
    <source>
        <strain evidence="3">CBS 340.73</strain>
    </source>
</reference>
<feature type="region of interest" description="Disordered" evidence="1">
    <location>
        <begin position="62"/>
        <end position="85"/>
    </location>
</feature>
<feature type="region of interest" description="Disordered" evidence="1">
    <location>
        <begin position="199"/>
        <end position="229"/>
    </location>
</feature>
<feature type="compositionally biased region" description="Low complexity" evidence="1">
    <location>
        <begin position="199"/>
        <end position="223"/>
    </location>
</feature>
<dbReference type="Proteomes" id="UP001303473">
    <property type="component" value="Unassembled WGS sequence"/>
</dbReference>
<dbReference type="AlphaFoldDB" id="A0AAN6N738"/>
<comment type="caution">
    <text evidence="2">The sequence shown here is derived from an EMBL/GenBank/DDBJ whole genome shotgun (WGS) entry which is preliminary data.</text>
</comment>
<organism evidence="2 3">
    <name type="scientific">Diplogelasinospora grovesii</name>
    <dbReference type="NCBI Taxonomy" id="303347"/>
    <lineage>
        <taxon>Eukaryota</taxon>
        <taxon>Fungi</taxon>
        <taxon>Dikarya</taxon>
        <taxon>Ascomycota</taxon>
        <taxon>Pezizomycotina</taxon>
        <taxon>Sordariomycetes</taxon>
        <taxon>Sordariomycetidae</taxon>
        <taxon>Sordariales</taxon>
        <taxon>Diplogelasinosporaceae</taxon>
        <taxon>Diplogelasinospora</taxon>
    </lineage>
</organism>
<keyword evidence="3" id="KW-1185">Reference proteome</keyword>
<sequence>MARSTIPSSTFSAGSSSSSSSSRSSSDKDPTCWRCKCVFVSQRALEQHQQSRCAAVWGLRRRPEPTVPNSNNNSKQTGQLQNTPIETTTPTVTLTTTTTTTTMTMPNMSTTTTTTTTTTAVIPPSHQQRNGAAAAAGSKGPGGIEIKCGYCQLTFPTPNELSVHLLWANDDDNAGGHNFLGSNFGHPVARPTWFSPKPYTTTPASSTSQPAKTINTASPKPKVQVPPKPTPVLQQTDLLLLQCDCGKEFRDMGAMAQHKRDSLAHKNKQNQGKKGKQKMLPPAASNGTGTGTGAVKGGNGGGNWGLQNKATGKGLGKAIPTNKTGAAKAGYI</sequence>
<feature type="region of interest" description="Disordered" evidence="1">
    <location>
        <begin position="256"/>
        <end position="332"/>
    </location>
</feature>